<proteinExistence type="predicted"/>
<evidence type="ECO:0000313" key="2">
    <source>
        <dbReference type="EMBL" id="SVE00188.1"/>
    </source>
</evidence>
<reference evidence="2" key="1">
    <citation type="submission" date="2018-05" db="EMBL/GenBank/DDBJ databases">
        <authorList>
            <person name="Lanie J.A."/>
            <person name="Ng W.-L."/>
            <person name="Kazmierczak K.M."/>
            <person name="Andrzejewski T.M."/>
            <person name="Davidsen T.M."/>
            <person name="Wayne K.J."/>
            <person name="Tettelin H."/>
            <person name="Glass J.I."/>
            <person name="Rusch D."/>
            <person name="Podicherti R."/>
            <person name="Tsui H.-C.T."/>
            <person name="Winkler M.E."/>
        </authorList>
    </citation>
    <scope>NUCLEOTIDE SEQUENCE</scope>
</reference>
<feature type="domain" description="Enolase C-terminal" evidence="1">
    <location>
        <begin position="1"/>
        <end position="71"/>
    </location>
</feature>
<evidence type="ECO:0000259" key="1">
    <source>
        <dbReference type="Pfam" id="PF13378"/>
    </source>
</evidence>
<dbReference type="InterPro" id="IPR036849">
    <property type="entry name" value="Enolase-like_C_sf"/>
</dbReference>
<dbReference type="Gene3D" id="3.20.20.120">
    <property type="entry name" value="Enolase-like C-terminal domain"/>
    <property type="match status" value="1"/>
</dbReference>
<dbReference type="AlphaFoldDB" id="A0A382ZZT8"/>
<gene>
    <name evidence="2" type="ORF">METZ01_LOCUS453042</name>
</gene>
<protein>
    <recommendedName>
        <fullName evidence="1">Enolase C-terminal domain-containing protein</fullName>
    </recommendedName>
</protein>
<sequence length="79" mass="8289">VGNAANLHLAAALEGTVLPGVITVNTLAGKEQTKVGGVFYTDDIITEPFEYADGHLKVPDGPGLGIEIDPKKLDKYRVG</sequence>
<dbReference type="Pfam" id="PF13378">
    <property type="entry name" value="MR_MLE_C"/>
    <property type="match status" value="1"/>
</dbReference>
<dbReference type="EMBL" id="UINC01187457">
    <property type="protein sequence ID" value="SVE00188.1"/>
    <property type="molecule type" value="Genomic_DNA"/>
</dbReference>
<name>A0A382ZZT8_9ZZZZ</name>
<feature type="non-terminal residue" evidence="2">
    <location>
        <position position="1"/>
    </location>
</feature>
<dbReference type="InterPro" id="IPR029065">
    <property type="entry name" value="Enolase_C-like"/>
</dbReference>
<accession>A0A382ZZT8</accession>
<dbReference type="SUPFAM" id="SSF51604">
    <property type="entry name" value="Enolase C-terminal domain-like"/>
    <property type="match status" value="1"/>
</dbReference>
<organism evidence="2">
    <name type="scientific">marine metagenome</name>
    <dbReference type="NCBI Taxonomy" id="408172"/>
    <lineage>
        <taxon>unclassified sequences</taxon>
        <taxon>metagenomes</taxon>
        <taxon>ecological metagenomes</taxon>
    </lineage>
</organism>